<protein>
    <submittedName>
        <fullName evidence="1">Uncharacterized protein</fullName>
    </submittedName>
</protein>
<name>A0AAV7E145_ARIFI</name>
<dbReference type="EMBL" id="JAINDJ010000007">
    <property type="protein sequence ID" value="KAG9442116.1"/>
    <property type="molecule type" value="Genomic_DNA"/>
</dbReference>
<evidence type="ECO:0000313" key="1">
    <source>
        <dbReference type="EMBL" id="KAG9442116.1"/>
    </source>
</evidence>
<proteinExistence type="predicted"/>
<sequence>MASASSNASEQFHRPKRPLGLIDNALKRKHSFIQLFLMTGVMLLSMKSLSQKYHINNLEQDILSLKDEQRSLTDRMSNVKQSLLHEAAKDSTGLFASRLGRLFDEGK</sequence>
<dbReference type="PANTHER" id="PTHR36316">
    <property type="entry name" value="OS06G0213900 PROTEIN"/>
    <property type="match status" value="1"/>
</dbReference>
<reference evidence="1 2" key="1">
    <citation type="submission" date="2021-07" db="EMBL/GenBank/DDBJ databases">
        <title>The Aristolochia fimbriata genome: insights into angiosperm evolution, floral development and chemical biosynthesis.</title>
        <authorList>
            <person name="Jiao Y."/>
        </authorList>
    </citation>
    <scope>NUCLEOTIDE SEQUENCE [LARGE SCALE GENOMIC DNA]</scope>
    <source>
        <strain evidence="1">IBCAS-2021</strain>
        <tissue evidence="1">Leaf</tissue>
    </source>
</reference>
<dbReference type="AlphaFoldDB" id="A0AAV7E145"/>
<organism evidence="1 2">
    <name type="scientific">Aristolochia fimbriata</name>
    <name type="common">White veined hardy Dutchman's pipe vine</name>
    <dbReference type="NCBI Taxonomy" id="158543"/>
    <lineage>
        <taxon>Eukaryota</taxon>
        <taxon>Viridiplantae</taxon>
        <taxon>Streptophyta</taxon>
        <taxon>Embryophyta</taxon>
        <taxon>Tracheophyta</taxon>
        <taxon>Spermatophyta</taxon>
        <taxon>Magnoliopsida</taxon>
        <taxon>Magnoliidae</taxon>
        <taxon>Piperales</taxon>
        <taxon>Aristolochiaceae</taxon>
        <taxon>Aristolochia</taxon>
    </lineage>
</organism>
<comment type="caution">
    <text evidence="1">The sequence shown here is derived from an EMBL/GenBank/DDBJ whole genome shotgun (WGS) entry which is preliminary data.</text>
</comment>
<keyword evidence="2" id="KW-1185">Reference proteome</keyword>
<evidence type="ECO:0000313" key="2">
    <source>
        <dbReference type="Proteomes" id="UP000825729"/>
    </source>
</evidence>
<dbReference type="Proteomes" id="UP000825729">
    <property type="component" value="Unassembled WGS sequence"/>
</dbReference>
<accession>A0AAV7E145</accession>
<dbReference type="PANTHER" id="PTHR36316:SF1">
    <property type="entry name" value="OS06G0213900 PROTEIN"/>
    <property type="match status" value="1"/>
</dbReference>
<gene>
    <name evidence="1" type="ORF">H6P81_017970</name>
</gene>